<dbReference type="FunFam" id="2.40.50.140:FF:000023">
    <property type="entry name" value="Polyribonucleotide nucleotidyltransferase"/>
    <property type="match status" value="1"/>
</dbReference>
<dbReference type="SUPFAM" id="SSF50249">
    <property type="entry name" value="Nucleic acid-binding proteins"/>
    <property type="match status" value="1"/>
</dbReference>
<dbReference type="SUPFAM" id="SSF55666">
    <property type="entry name" value="Ribonuclease PH domain 2-like"/>
    <property type="match status" value="1"/>
</dbReference>
<sequence length="228" mass="25203">NGITAIQMDVKIDGVSPTMFERALAQAKTARLNILEKITAALPGPRAELSRWAPRIYTMHINPDKIRSVIGPGGKIINQIIDETGVTIDIEDSGLVVIVSKEETAAKKALEWVDNLTHEVKPGEFFKGKITRILDFGAFAEILPGQEGLIHISQLADYHVDKVDDVVKIGDIVPVKVRNVDELGRINLSLKDAQTDGGKKQPSKPAKHRPADRRQSGPNHRRPDNHRR</sequence>
<dbReference type="InterPro" id="IPR003029">
    <property type="entry name" value="S1_domain"/>
</dbReference>
<keyword evidence="4 5" id="KW-0694">RNA-binding</keyword>
<dbReference type="GO" id="GO:0004654">
    <property type="term" value="F:polyribonucleotide nucleotidyltransferase activity"/>
    <property type="evidence" value="ECO:0007669"/>
    <property type="project" value="InterPro"/>
</dbReference>
<evidence type="ECO:0000256" key="4">
    <source>
        <dbReference type="ARBA" id="ARBA00022884"/>
    </source>
</evidence>
<dbReference type="InterPro" id="IPR012162">
    <property type="entry name" value="PNPase"/>
</dbReference>
<dbReference type="Gene3D" id="3.30.1370.10">
    <property type="entry name" value="K Homology domain, type 1"/>
    <property type="match status" value="1"/>
</dbReference>
<dbReference type="EMBL" id="PFEA01000012">
    <property type="protein sequence ID" value="PJE60011.1"/>
    <property type="molecule type" value="Genomic_DNA"/>
</dbReference>
<dbReference type="SUPFAM" id="SSF54791">
    <property type="entry name" value="Eukaryotic type KH-domain (KH-domain type I)"/>
    <property type="match status" value="1"/>
</dbReference>
<keyword evidence="2" id="KW-0548">Nucleotidyltransferase</keyword>
<accession>A0A2M8KJB7</accession>
<dbReference type="Pfam" id="PF00575">
    <property type="entry name" value="S1"/>
    <property type="match status" value="1"/>
</dbReference>
<dbReference type="InterPro" id="IPR004088">
    <property type="entry name" value="KH_dom_type_1"/>
</dbReference>
<dbReference type="InterPro" id="IPR027408">
    <property type="entry name" value="PNPase/RNase_PH_dom_sf"/>
</dbReference>
<evidence type="ECO:0000256" key="2">
    <source>
        <dbReference type="ARBA" id="ARBA00022695"/>
    </source>
</evidence>
<dbReference type="AlphaFoldDB" id="A0A2M8KJB7"/>
<dbReference type="InterPro" id="IPR036345">
    <property type="entry name" value="ExoRNase_PH_dom2_sf"/>
</dbReference>
<dbReference type="PANTHER" id="PTHR11252">
    <property type="entry name" value="POLYRIBONUCLEOTIDE NUCLEOTIDYLTRANSFERASE"/>
    <property type="match status" value="1"/>
</dbReference>
<organism evidence="8 9">
    <name type="scientific">Candidatus Portnoybacteria bacterium CG10_big_fil_rev_8_21_14_0_10_44_7</name>
    <dbReference type="NCBI Taxonomy" id="1974816"/>
    <lineage>
        <taxon>Bacteria</taxon>
        <taxon>Candidatus Portnoyibacteriota</taxon>
    </lineage>
</organism>
<evidence type="ECO:0000256" key="3">
    <source>
        <dbReference type="ARBA" id="ARBA00022842"/>
    </source>
</evidence>
<evidence type="ECO:0000256" key="1">
    <source>
        <dbReference type="ARBA" id="ARBA00022679"/>
    </source>
</evidence>
<reference evidence="9" key="1">
    <citation type="submission" date="2017-09" db="EMBL/GenBank/DDBJ databases">
        <title>Depth-based differentiation of microbial function through sediment-hosted aquifers and enrichment of novel symbionts in the deep terrestrial subsurface.</title>
        <authorList>
            <person name="Probst A.J."/>
            <person name="Ladd B."/>
            <person name="Jarett J.K."/>
            <person name="Geller-Mcgrath D.E."/>
            <person name="Sieber C.M.K."/>
            <person name="Emerson J.B."/>
            <person name="Anantharaman K."/>
            <person name="Thomas B.C."/>
            <person name="Malmstrom R."/>
            <person name="Stieglmeier M."/>
            <person name="Klingl A."/>
            <person name="Woyke T."/>
            <person name="Ryan C.M."/>
            <person name="Banfield J.F."/>
        </authorList>
    </citation>
    <scope>NUCLEOTIDE SEQUENCE [LARGE SCALE GENOMIC DNA]</scope>
</reference>
<dbReference type="GO" id="GO:0000175">
    <property type="term" value="F:3'-5'-RNA exonuclease activity"/>
    <property type="evidence" value="ECO:0007669"/>
    <property type="project" value="TreeGrafter"/>
</dbReference>
<evidence type="ECO:0000256" key="5">
    <source>
        <dbReference type="PROSITE-ProRule" id="PRU00117"/>
    </source>
</evidence>
<dbReference type="PANTHER" id="PTHR11252:SF0">
    <property type="entry name" value="POLYRIBONUCLEOTIDE NUCLEOTIDYLTRANSFERASE 1, MITOCHONDRIAL"/>
    <property type="match status" value="1"/>
</dbReference>
<evidence type="ECO:0000313" key="9">
    <source>
        <dbReference type="Proteomes" id="UP000231086"/>
    </source>
</evidence>
<dbReference type="GO" id="GO:0005829">
    <property type="term" value="C:cytosol"/>
    <property type="evidence" value="ECO:0007669"/>
    <property type="project" value="TreeGrafter"/>
</dbReference>
<proteinExistence type="predicted"/>
<dbReference type="FunFam" id="3.30.1370.10:FF:000001">
    <property type="entry name" value="Polyribonucleotide nucleotidyltransferase"/>
    <property type="match status" value="1"/>
</dbReference>
<dbReference type="GO" id="GO:0006402">
    <property type="term" value="P:mRNA catabolic process"/>
    <property type="evidence" value="ECO:0007669"/>
    <property type="project" value="InterPro"/>
</dbReference>
<dbReference type="PROSITE" id="PS50084">
    <property type="entry name" value="KH_TYPE_1"/>
    <property type="match status" value="1"/>
</dbReference>
<feature type="compositionally biased region" description="Basic residues" evidence="6">
    <location>
        <begin position="201"/>
        <end position="211"/>
    </location>
</feature>
<dbReference type="CDD" id="cd02393">
    <property type="entry name" value="KH-I_PNPase"/>
    <property type="match status" value="1"/>
</dbReference>
<gene>
    <name evidence="8" type="ORF">COU85_00520</name>
</gene>
<dbReference type="Gene3D" id="3.30.230.70">
    <property type="entry name" value="GHMP Kinase, N-terminal domain"/>
    <property type="match status" value="1"/>
</dbReference>
<evidence type="ECO:0000259" key="7">
    <source>
        <dbReference type="PROSITE" id="PS50126"/>
    </source>
</evidence>
<keyword evidence="1 8" id="KW-0808">Transferase</keyword>
<dbReference type="PROSITE" id="PS50126">
    <property type="entry name" value="S1"/>
    <property type="match status" value="1"/>
</dbReference>
<dbReference type="SMART" id="SM00322">
    <property type="entry name" value="KH"/>
    <property type="match status" value="1"/>
</dbReference>
<dbReference type="Gene3D" id="2.40.50.140">
    <property type="entry name" value="Nucleic acid-binding proteins"/>
    <property type="match status" value="1"/>
</dbReference>
<dbReference type="GO" id="GO:0003723">
    <property type="term" value="F:RNA binding"/>
    <property type="evidence" value="ECO:0007669"/>
    <property type="project" value="UniProtKB-UniRule"/>
</dbReference>
<feature type="region of interest" description="Disordered" evidence="6">
    <location>
        <begin position="190"/>
        <end position="228"/>
    </location>
</feature>
<dbReference type="InterPro" id="IPR012340">
    <property type="entry name" value="NA-bd_OB-fold"/>
</dbReference>
<feature type="non-terminal residue" evidence="8">
    <location>
        <position position="1"/>
    </location>
</feature>
<keyword evidence="3" id="KW-0460">Magnesium</keyword>
<protein>
    <submittedName>
        <fullName evidence="8">Polyribonucleotide nucleotidyltransferase</fullName>
    </submittedName>
</protein>
<dbReference type="Pfam" id="PF00013">
    <property type="entry name" value="KH_1"/>
    <property type="match status" value="1"/>
</dbReference>
<dbReference type="Proteomes" id="UP000231086">
    <property type="component" value="Unassembled WGS sequence"/>
</dbReference>
<dbReference type="SMART" id="SM00316">
    <property type="entry name" value="S1"/>
    <property type="match status" value="1"/>
</dbReference>
<dbReference type="InterPro" id="IPR036612">
    <property type="entry name" value="KH_dom_type_1_sf"/>
</dbReference>
<dbReference type="InterPro" id="IPR004087">
    <property type="entry name" value="KH_dom"/>
</dbReference>
<feature type="compositionally biased region" description="Basic residues" evidence="6">
    <location>
        <begin position="219"/>
        <end position="228"/>
    </location>
</feature>
<comment type="caution">
    <text evidence="8">The sequence shown here is derived from an EMBL/GenBank/DDBJ whole genome shotgun (WGS) entry which is preliminary data.</text>
</comment>
<dbReference type="CDD" id="cd04472">
    <property type="entry name" value="S1_PNPase"/>
    <property type="match status" value="1"/>
</dbReference>
<feature type="domain" description="S1 motif" evidence="7">
    <location>
        <begin position="123"/>
        <end position="191"/>
    </location>
</feature>
<name>A0A2M8KJB7_9BACT</name>
<evidence type="ECO:0000256" key="6">
    <source>
        <dbReference type="SAM" id="MobiDB-lite"/>
    </source>
</evidence>
<evidence type="ECO:0000313" key="8">
    <source>
        <dbReference type="EMBL" id="PJE60011.1"/>
    </source>
</evidence>